<evidence type="ECO:0008006" key="4">
    <source>
        <dbReference type="Google" id="ProtNLM"/>
    </source>
</evidence>
<dbReference type="Proteomes" id="UP000002640">
    <property type="component" value="Unassembled WGS sequence"/>
</dbReference>
<protein>
    <recommendedName>
        <fullName evidence="4">Reverse transcriptase RNase H-like domain-containing protein</fullName>
    </recommendedName>
</protein>
<keyword evidence="3" id="KW-1185">Reference proteome</keyword>
<dbReference type="InParanoid" id="G4YG14"/>
<dbReference type="EMBL" id="JH159151">
    <property type="protein sequence ID" value="EGZ28357.1"/>
    <property type="molecule type" value="Genomic_DNA"/>
</dbReference>
<proteinExistence type="predicted"/>
<feature type="region of interest" description="Disordered" evidence="1">
    <location>
        <begin position="118"/>
        <end position="163"/>
    </location>
</feature>
<evidence type="ECO:0000313" key="2">
    <source>
        <dbReference type="EMBL" id="EGZ28357.1"/>
    </source>
</evidence>
<name>G4YG14_PHYSP</name>
<dbReference type="RefSeq" id="XP_009515632.1">
    <property type="nucleotide sequence ID" value="XM_009517337.1"/>
</dbReference>
<dbReference type="GeneID" id="20641039"/>
<accession>G4YG14</accession>
<gene>
    <name evidence="2" type="ORF">PHYSODRAFT_293928</name>
</gene>
<organism evidence="2 3">
    <name type="scientific">Phytophthora sojae (strain P6497)</name>
    <name type="common">Soybean stem and root rot agent</name>
    <name type="synonym">Phytophthora megasperma f. sp. glycines</name>
    <dbReference type="NCBI Taxonomy" id="1094619"/>
    <lineage>
        <taxon>Eukaryota</taxon>
        <taxon>Sar</taxon>
        <taxon>Stramenopiles</taxon>
        <taxon>Oomycota</taxon>
        <taxon>Peronosporomycetes</taxon>
        <taxon>Peronosporales</taxon>
        <taxon>Peronosporaceae</taxon>
        <taxon>Phytophthora</taxon>
    </lineage>
</organism>
<sequence length="185" mass="19814">MGTIPGVPGADGSRGQAIHTGGLLSAFVESFGSNMAPITKLLRKWALTLQEFDSKVEYRQGSTNLVADAVPRLLVVPSDMPTDGTHRITGIMTPVVRRDPTTELMKPAVATETVPLEQLTSEDNDNAPKIIEERPDNGEWNNKAEAADDSSTATIRIDGGDGTGRRVAAKRYEAGRGGELLNMNL</sequence>
<dbReference type="KEGG" id="psoj:PHYSODRAFT_293928"/>
<dbReference type="AlphaFoldDB" id="G4YG14"/>
<reference evidence="2 3" key="1">
    <citation type="journal article" date="2006" name="Science">
        <title>Phytophthora genome sequences uncover evolutionary origins and mechanisms of pathogenesis.</title>
        <authorList>
            <person name="Tyler B.M."/>
            <person name="Tripathy S."/>
            <person name="Zhang X."/>
            <person name="Dehal P."/>
            <person name="Jiang R.H."/>
            <person name="Aerts A."/>
            <person name="Arredondo F.D."/>
            <person name="Baxter L."/>
            <person name="Bensasson D."/>
            <person name="Beynon J.L."/>
            <person name="Chapman J."/>
            <person name="Damasceno C.M."/>
            <person name="Dorrance A.E."/>
            <person name="Dou D."/>
            <person name="Dickerman A.W."/>
            <person name="Dubchak I.L."/>
            <person name="Garbelotto M."/>
            <person name="Gijzen M."/>
            <person name="Gordon S.G."/>
            <person name="Govers F."/>
            <person name="Grunwald N.J."/>
            <person name="Huang W."/>
            <person name="Ivors K.L."/>
            <person name="Jones R.W."/>
            <person name="Kamoun S."/>
            <person name="Krampis K."/>
            <person name="Lamour K.H."/>
            <person name="Lee M.K."/>
            <person name="McDonald W.H."/>
            <person name="Medina M."/>
            <person name="Meijer H.J."/>
            <person name="Nordberg E.K."/>
            <person name="Maclean D.J."/>
            <person name="Ospina-Giraldo M.D."/>
            <person name="Morris P.F."/>
            <person name="Phuntumart V."/>
            <person name="Putnam N.H."/>
            <person name="Rash S."/>
            <person name="Rose J.K."/>
            <person name="Sakihama Y."/>
            <person name="Salamov A.A."/>
            <person name="Savidor A."/>
            <person name="Scheuring C.F."/>
            <person name="Smith B.M."/>
            <person name="Sobral B.W."/>
            <person name="Terry A."/>
            <person name="Torto-Alalibo T.A."/>
            <person name="Win J."/>
            <person name="Xu Z."/>
            <person name="Zhang H."/>
            <person name="Grigoriev I.V."/>
            <person name="Rokhsar D.S."/>
            <person name="Boore J.L."/>
        </authorList>
    </citation>
    <scope>NUCLEOTIDE SEQUENCE [LARGE SCALE GENOMIC DNA]</scope>
    <source>
        <strain evidence="2 3">P6497</strain>
    </source>
</reference>
<evidence type="ECO:0000313" key="3">
    <source>
        <dbReference type="Proteomes" id="UP000002640"/>
    </source>
</evidence>
<evidence type="ECO:0000256" key="1">
    <source>
        <dbReference type="SAM" id="MobiDB-lite"/>
    </source>
</evidence>